<reference evidence="3" key="1">
    <citation type="journal article" date="2019" name="Int. J. Syst. Evol. Microbiol.">
        <title>The Global Catalogue of Microorganisms (GCM) 10K type strain sequencing project: providing services to taxonomists for standard genome sequencing and annotation.</title>
        <authorList>
            <consortium name="The Broad Institute Genomics Platform"/>
            <consortium name="The Broad Institute Genome Sequencing Center for Infectious Disease"/>
            <person name="Wu L."/>
            <person name="Ma J."/>
        </authorList>
    </citation>
    <scope>NUCLEOTIDE SEQUENCE [LARGE SCALE GENOMIC DNA]</scope>
    <source>
        <strain evidence="3">CCUG 63830</strain>
    </source>
</reference>
<dbReference type="Pfam" id="PF01609">
    <property type="entry name" value="DDE_Tnp_1"/>
    <property type="match status" value="1"/>
</dbReference>
<dbReference type="NCBIfam" id="NF033591">
    <property type="entry name" value="transpos_IS4_2"/>
    <property type="match status" value="1"/>
</dbReference>
<evidence type="ECO:0000259" key="1">
    <source>
        <dbReference type="Pfam" id="PF01609"/>
    </source>
</evidence>
<feature type="domain" description="Transposase IS4-like" evidence="1">
    <location>
        <begin position="90"/>
        <end position="290"/>
    </location>
</feature>
<organism evidence="2 3">
    <name type="scientific">Deinococcus multiflagellatus</name>
    <dbReference type="NCBI Taxonomy" id="1656887"/>
    <lineage>
        <taxon>Bacteria</taxon>
        <taxon>Thermotogati</taxon>
        <taxon>Deinococcota</taxon>
        <taxon>Deinococci</taxon>
        <taxon>Deinococcales</taxon>
        <taxon>Deinococcaceae</taxon>
        <taxon>Deinococcus</taxon>
    </lineage>
</organism>
<evidence type="ECO:0000313" key="3">
    <source>
        <dbReference type="Proteomes" id="UP001596317"/>
    </source>
</evidence>
<name>A0ABW1ZJ42_9DEIO</name>
<dbReference type="SUPFAM" id="SSF53098">
    <property type="entry name" value="Ribonuclease H-like"/>
    <property type="match status" value="1"/>
</dbReference>
<protein>
    <submittedName>
        <fullName evidence="2">IS4 family transposase</fullName>
    </submittedName>
</protein>
<comment type="caution">
    <text evidence="2">The sequence shown here is derived from an EMBL/GenBank/DDBJ whole genome shotgun (WGS) entry which is preliminary data.</text>
</comment>
<dbReference type="InterPro" id="IPR047658">
    <property type="entry name" value="IS4-like_transpos"/>
</dbReference>
<dbReference type="InterPro" id="IPR012337">
    <property type="entry name" value="RNaseH-like_sf"/>
</dbReference>
<dbReference type="InterPro" id="IPR002559">
    <property type="entry name" value="Transposase_11"/>
</dbReference>
<keyword evidence="3" id="KW-1185">Reference proteome</keyword>
<dbReference type="RefSeq" id="WP_224606409.1">
    <property type="nucleotide sequence ID" value="NZ_JAIQXV010000004.1"/>
</dbReference>
<sequence length="354" mass="40025">MKTRPSRHPHDTLQTARRSAFPLDARHLEVLAALILAMIQARSVVLYTLKTHVHLPGSLETRYQRLRRFVRFDFPEHLFARFALSFLPAGELHLILDRTHWKLGKQDVNILLLSAVWDSFSLPLMWTLLPHGGSSSQQVREALLTRFLPCCPDRSIGSLLADRAFIGKTWFTFLDQHGIAPCIRLPATATIGTGRLPVWACFKKLQAGELRRWHRPVVVYGVSLRLCATKNAAGDVLYLAYRGHASINLRRYAQRWQAEHLHSALKTRGFNLEDTGLTQAERVSTLLTCVSAAFIWACVTGQLLASKQPVQRKTHGHRAVSVFRLGLDHLQDLLLHPSPSSWRALYALMPSFDG</sequence>
<dbReference type="EMBL" id="JBHSWB010000001">
    <property type="protein sequence ID" value="MFC6660458.1"/>
    <property type="molecule type" value="Genomic_DNA"/>
</dbReference>
<gene>
    <name evidence="2" type="ORF">ACFP90_08860</name>
</gene>
<evidence type="ECO:0000313" key="2">
    <source>
        <dbReference type="EMBL" id="MFC6660458.1"/>
    </source>
</evidence>
<accession>A0ABW1ZJ42</accession>
<dbReference type="Proteomes" id="UP001596317">
    <property type="component" value="Unassembled WGS sequence"/>
</dbReference>
<proteinExistence type="predicted"/>